<dbReference type="Proteomes" id="UP000018936">
    <property type="component" value="Unassembled WGS sequence"/>
</dbReference>
<dbReference type="AlphaFoldDB" id="V8PHL3"/>
<feature type="non-terminal residue" evidence="1">
    <location>
        <position position="1"/>
    </location>
</feature>
<organism evidence="1 2">
    <name type="scientific">Ophiophagus hannah</name>
    <name type="common">King cobra</name>
    <name type="synonym">Naja hannah</name>
    <dbReference type="NCBI Taxonomy" id="8665"/>
    <lineage>
        <taxon>Eukaryota</taxon>
        <taxon>Metazoa</taxon>
        <taxon>Chordata</taxon>
        <taxon>Craniata</taxon>
        <taxon>Vertebrata</taxon>
        <taxon>Euteleostomi</taxon>
        <taxon>Lepidosauria</taxon>
        <taxon>Squamata</taxon>
        <taxon>Bifurcata</taxon>
        <taxon>Unidentata</taxon>
        <taxon>Episquamata</taxon>
        <taxon>Toxicofera</taxon>
        <taxon>Serpentes</taxon>
        <taxon>Colubroidea</taxon>
        <taxon>Elapidae</taxon>
        <taxon>Elapinae</taxon>
        <taxon>Ophiophagus</taxon>
    </lineage>
</organism>
<keyword evidence="2" id="KW-1185">Reference proteome</keyword>
<protein>
    <submittedName>
        <fullName evidence="1">Uncharacterized protein</fullName>
    </submittedName>
</protein>
<evidence type="ECO:0000313" key="2">
    <source>
        <dbReference type="Proteomes" id="UP000018936"/>
    </source>
</evidence>
<dbReference type="EMBL" id="AZIM01000013">
    <property type="protein sequence ID" value="ETE74019.1"/>
    <property type="molecule type" value="Genomic_DNA"/>
</dbReference>
<evidence type="ECO:0000313" key="1">
    <source>
        <dbReference type="EMBL" id="ETE74019.1"/>
    </source>
</evidence>
<gene>
    <name evidence="1" type="ORF">L345_00143</name>
</gene>
<proteinExistence type="predicted"/>
<reference evidence="1 2" key="1">
    <citation type="journal article" date="2013" name="Proc. Natl. Acad. Sci. U.S.A.">
        <title>The king cobra genome reveals dynamic gene evolution and adaptation in the snake venom system.</title>
        <authorList>
            <person name="Vonk F.J."/>
            <person name="Casewell N.R."/>
            <person name="Henkel C.V."/>
            <person name="Heimberg A.M."/>
            <person name="Jansen H.J."/>
            <person name="McCleary R.J."/>
            <person name="Kerkkamp H.M."/>
            <person name="Vos R.A."/>
            <person name="Guerreiro I."/>
            <person name="Calvete J.J."/>
            <person name="Wuster W."/>
            <person name="Woods A.E."/>
            <person name="Logan J.M."/>
            <person name="Harrison R.A."/>
            <person name="Castoe T.A."/>
            <person name="de Koning A.P."/>
            <person name="Pollock D.D."/>
            <person name="Yandell M."/>
            <person name="Calderon D."/>
            <person name="Renjifo C."/>
            <person name="Currier R.B."/>
            <person name="Salgado D."/>
            <person name="Pla D."/>
            <person name="Sanz L."/>
            <person name="Hyder A.S."/>
            <person name="Ribeiro J.M."/>
            <person name="Arntzen J.W."/>
            <person name="van den Thillart G.E."/>
            <person name="Boetzer M."/>
            <person name="Pirovano W."/>
            <person name="Dirks R.P."/>
            <person name="Spaink H.P."/>
            <person name="Duboule D."/>
            <person name="McGlinn E."/>
            <person name="Kini R.M."/>
            <person name="Richardson M.K."/>
        </authorList>
    </citation>
    <scope>NUCLEOTIDE SEQUENCE</scope>
    <source>
        <tissue evidence="1">Blood</tissue>
    </source>
</reference>
<name>V8PHL3_OPHHA</name>
<comment type="caution">
    <text evidence="1">The sequence shown here is derived from an EMBL/GenBank/DDBJ whole genome shotgun (WGS) entry which is preliminary data.</text>
</comment>
<sequence>MSRGGIFSLELSFRQLLQKGECLYPFKVCSLQRWSLSLGVAEVKDSHDRICCFLPSHSCNPIMCFLRCLLGSQKDLKQCAVSLVTAERRLPPVPLLPEATSFSCTVDAISQSGVNAWEKGILSPREGFTARVILMHQAHGPVASRADHAHAWFSKEGEKAPIHHMTPP</sequence>
<accession>V8PHL3</accession>